<name>A0AAE0ZT81_9GAST</name>
<gene>
    <name evidence="1" type="ORF">RRG08_009321</name>
</gene>
<protein>
    <submittedName>
        <fullName evidence="1">Uncharacterized protein</fullName>
    </submittedName>
</protein>
<keyword evidence="2" id="KW-1185">Reference proteome</keyword>
<accession>A0AAE0ZT81</accession>
<evidence type="ECO:0000313" key="2">
    <source>
        <dbReference type="Proteomes" id="UP001283361"/>
    </source>
</evidence>
<dbReference type="AlphaFoldDB" id="A0AAE0ZT81"/>
<sequence>MPTEEIFFCTNLRRVFGSLPLQRWKCKPKVDINTKMPASDPSLSRYKIMEVDTSSDDDMPLADLLPLA</sequence>
<organism evidence="1 2">
    <name type="scientific">Elysia crispata</name>
    <name type="common">lettuce slug</name>
    <dbReference type="NCBI Taxonomy" id="231223"/>
    <lineage>
        <taxon>Eukaryota</taxon>
        <taxon>Metazoa</taxon>
        <taxon>Spiralia</taxon>
        <taxon>Lophotrochozoa</taxon>
        <taxon>Mollusca</taxon>
        <taxon>Gastropoda</taxon>
        <taxon>Heterobranchia</taxon>
        <taxon>Euthyneura</taxon>
        <taxon>Panpulmonata</taxon>
        <taxon>Sacoglossa</taxon>
        <taxon>Placobranchoidea</taxon>
        <taxon>Plakobranchidae</taxon>
        <taxon>Elysia</taxon>
    </lineage>
</organism>
<comment type="caution">
    <text evidence="1">The sequence shown here is derived from an EMBL/GenBank/DDBJ whole genome shotgun (WGS) entry which is preliminary data.</text>
</comment>
<reference evidence="1" key="1">
    <citation type="journal article" date="2023" name="G3 (Bethesda)">
        <title>A reference genome for the long-term kleptoplast-retaining sea slug Elysia crispata morphotype clarki.</title>
        <authorList>
            <person name="Eastman K.E."/>
            <person name="Pendleton A.L."/>
            <person name="Shaikh M.A."/>
            <person name="Suttiyut T."/>
            <person name="Ogas R."/>
            <person name="Tomko P."/>
            <person name="Gavelis G."/>
            <person name="Widhalm J.R."/>
            <person name="Wisecaver J.H."/>
        </authorList>
    </citation>
    <scope>NUCLEOTIDE SEQUENCE</scope>
    <source>
        <strain evidence="1">ECLA1</strain>
    </source>
</reference>
<dbReference type="EMBL" id="JAWDGP010003368">
    <property type="protein sequence ID" value="KAK3774967.1"/>
    <property type="molecule type" value="Genomic_DNA"/>
</dbReference>
<evidence type="ECO:0000313" key="1">
    <source>
        <dbReference type="EMBL" id="KAK3774967.1"/>
    </source>
</evidence>
<proteinExistence type="predicted"/>
<dbReference type="Proteomes" id="UP001283361">
    <property type="component" value="Unassembled WGS sequence"/>
</dbReference>